<name>A0ABQ9IBT5_9NEOP</name>
<evidence type="ECO:0000313" key="2">
    <source>
        <dbReference type="Proteomes" id="UP001159363"/>
    </source>
</evidence>
<comment type="caution">
    <text evidence="1">The sequence shown here is derived from an EMBL/GenBank/DDBJ whole genome shotgun (WGS) entry which is preliminary data.</text>
</comment>
<organism evidence="1 2">
    <name type="scientific">Dryococelus australis</name>
    <dbReference type="NCBI Taxonomy" id="614101"/>
    <lineage>
        <taxon>Eukaryota</taxon>
        <taxon>Metazoa</taxon>
        <taxon>Ecdysozoa</taxon>
        <taxon>Arthropoda</taxon>
        <taxon>Hexapoda</taxon>
        <taxon>Insecta</taxon>
        <taxon>Pterygota</taxon>
        <taxon>Neoptera</taxon>
        <taxon>Polyneoptera</taxon>
        <taxon>Phasmatodea</taxon>
        <taxon>Verophasmatodea</taxon>
        <taxon>Anareolatae</taxon>
        <taxon>Phasmatidae</taxon>
        <taxon>Eurycanthinae</taxon>
        <taxon>Dryococelus</taxon>
    </lineage>
</organism>
<proteinExistence type="predicted"/>
<reference evidence="1 2" key="1">
    <citation type="submission" date="2023-02" db="EMBL/GenBank/DDBJ databases">
        <title>LHISI_Scaffold_Assembly.</title>
        <authorList>
            <person name="Stuart O.P."/>
            <person name="Cleave R."/>
            <person name="Magrath M.J.L."/>
            <person name="Mikheyev A.S."/>
        </authorList>
    </citation>
    <scope>NUCLEOTIDE SEQUENCE [LARGE SCALE GENOMIC DNA]</scope>
    <source>
        <strain evidence="1">Daus_M_001</strain>
        <tissue evidence="1">Leg muscle</tissue>
    </source>
</reference>
<evidence type="ECO:0000313" key="1">
    <source>
        <dbReference type="EMBL" id="KAJ8894116.1"/>
    </source>
</evidence>
<gene>
    <name evidence="1" type="ORF">PR048_006726</name>
</gene>
<protein>
    <submittedName>
        <fullName evidence="1">Uncharacterized protein</fullName>
    </submittedName>
</protein>
<sequence length="138" mass="16289">MKDCLTYRTPNWDTSYPPTSKVMSDNQAIHISPRQIHYKCNKRYFGILWSTLLDDGAYQVRLPIRAARKKFYQLEWQLDKNKQLREHYNICHMAPVEDNNETGTNLKPYYMLHHGVVKESSSTTKFRVGFNASEKKTN</sequence>
<accession>A0ABQ9IBT5</accession>
<keyword evidence="2" id="KW-1185">Reference proteome</keyword>
<dbReference type="Proteomes" id="UP001159363">
    <property type="component" value="Chromosome 2"/>
</dbReference>
<dbReference type="EMBL" id="JARBHB010000002">
    <property type="protein sequence ID" value="KAJ8894116.1"/>
    <property type="molecule type" value="Genomic_DNA"/>
</dbReference>